<organism evidence="8">
    <name type="scientific">marine metagenome</name>
    <dbReference type="NCBI Taxonomy" id="408172"/>
    <lineage>
        <taxon>unclassified sequences</taxon>
        <taxon>metagenomes</taxon>
        <taxon>ecological metagenomes</taxon>
    </lineage>
</organism>
<feature type="transmembrane region" description="Helical" evidence="7">
    <location>
        <begin position="12"/>
        <end position="33"/>
    </location>
</feature>
<evidence type="ECO:0008006" key="9">
    <source>
        <dbReference type="Google" id="ProtNLM"/>
    </source>
</evidence>
<evidence type="ECO:0000256" key="2">
    <source>
        <dbReference type="ARBA" id="ARBA00022475"/>
    </source>
</evidence>
<keyword evidence="6" id="KW-0175">Coiled coil</keyword>
<reference evidence="8" key="1">
    <citation type="submission" date="2018-05" db="EMBL/GenBank/DDBJ databases">
        <authorList>
            <person name="Lanie J.A."/>
            <person name="Ng W.-L."/>
            <person name="Kazmierczak K.M."/>
            <person name="Andrzejewski T.M."/>
            <person name="Davidsen T.M."/>
            <person name="Wayne K.J."/>
            <person name="Tettelin H."/>
            <person name="Glass J.I."/>
            <person name="Rusch D."/>
            <person name="Podicherti R."/>
            <person name="Tsui H.-C.T."/>
            <person name="Winkler M.E."/>
        </authorList>
    </citation>
    <scope>NUCLEOTIDE SEQUENCE</scope>
</reference>
<evidence type="ECO:0000256" key="6">
    <source>
        <dbReference type="SAM" id="Coils"/>
    </source>
</evidence>
<dbReference type="InterPro" id="IPR005495">
    <property type="entry name" value="LptG/LptF_permease"/>
</dbReference>
<comment type="subcellular location">
    <subcellularLocation>
        <location evidence="1">Cell membrane</location>
        <topology evidence="1">Multi-pass membrane protein</topology>
    </subcellularLocation>
</comment>
<dbReference type="AlphaFoldDB" id="A0A381UFG9"/>
<name>A0A381UFG9_9ZZZZ</name>
<dbReference type="EMBL" id="UINC01006302">
    <property type="protein sequence ID" value="SVA26724.1"/>
    <property type="molecule type" value="Genomic_DNA"/>
</dbReference>
<feature type="transmembrane region" description="Helical" evidence="7">
    <location>
        <begin position="53"/>
        <end position="78"/>
    </location>
</feature>
<feature type="transmembrane region" description="Helical" evidence="7">
    <location>
        <begin position="414"/>
        <end position="433"/>
    </location>
</feature>
<feature type="transmembrane region" description="Helical" evidence="7">
    <location>
        <begin position="381"/>
        <end position="402"/>
    </location>
</feature>
<dbReference type="Pfam" id="PF03739">
    <property type="entry name" value="LptF_LptG"/>
    <property type="match status" value="1"/>
</dbReference>
<keyword evidence="5 7" id="KW-0472">Membrane</keyword>
<evidence type="ECO:0000256" key="7">
    <source>
        <dbReference type="SAM" id="Phobius"/>
    </source>
</evidence>
<accession>A0A381UFG9</accession>
<evidence type="ECO:0000256" key="5">
    <source>
        <dbReference type="ARBA" id="ARBA00023136"/>
    </source>
</evidence>
<evidence type="ECO:0000256" key="4">
    <source>
        <dbReference type="ARBA" id="ARBA00022989"/>
    </source>
</evidence>
<feature type="transmembrane region" description="Helical" evidence="7">
    <location>
        <begin position="99"/>
        <end position="117"/>
    </location>
</feature>
<evidence type="ECO:0000256" key="1">
    <source>
        <dbReference type="ARBA" id="ARBA00004651"/>
    </source>
</evidence>
<evidence type="ECO:0000313" key="8">
    <source>
        <dbReference type="EMBL" id="SVA26724.1"/>
    </source>
</evidence>
<keyword evidence="3 7" id="KW-0812">Transmembrane</keyword>
<keyword evidence="4 7" id="KW-1133">Transmembrane helix</keyword>
<dbReference type="GO" id="GO:0043190">
    <property type="term" value="C:ATP-binding cassette (ABC) transporter complex"/>
    <property type="evidence" value="ECO:0007669"/>
    <property type="project" value="TreeGrafter"/>
</dbReference>
<feature type="transmembrane region" description="Helical" evidence="7">
    <location>
        <begin position="356"/>
        <end position="374"/>
    </location>
</feature>
<dbReference type="GO" id="GO:0015920">
    <property type="term" value="P:lipopolysaccharide transport"/>
    <property type="evidence" value="ECO:0007669"/>
    <property type="project" value="TreeGrafter"/>
</dbReference>
<keyword evidence="2" id="KW-1003">Cell membrane</keyword>
<proteinExistence type="predicted"/>
<protein>
    <recommendedName>
        <fullName evidence="9">YjgP/YjgQ family permease</fullName>
    </recommendedName>
</protein>
<dbReference type="PANTHER" id="PTHR33529">
    <property type="entry name" value="SLR0882 PROTEIN-RELATED"/>
    <property type="match status" value="1"/>
</dbReference>
<sequence>MLLISRYIIKELILPFIYSLMIIALMLFINFFLRAIDRFLGKGLSALTIFEYLFLNLAWIVALAVPMAVLIATLMAFGRMSEDNEINAMRASGISFTSILKPALIFGLIICLSLTYFNNYILPEMNFYARLLQGDIHKKRPGLDIEPGHFINSIPDYSMIIRKDNNGLMEDVRIFSKENQEIQTSIYSLTGELEMLDDAIVLMLYDGEIHELDLNDYKSYRRINFKEHKIIIPADDMMLARRDTSNRSDREMTVPMMLDKKANYNKRSDRVKNRIGRAFNKVIGDSLVPISLDDALLKMDNYRAEMLDDKNLTSVEQRRQERKLKSLERQMNNEYRLIQNYQKSQNKYGVEIHKKFSLPIACILFVLVGAPLGTLTRKGGFIVAISMGFGFFLIYYIFLIGGEELADRNRVSPFVGMWAPNFLLLITGIYLTLNTVRDRASMRFNWPWKKQSMENSNDSK</sequence>
<feature type="coiled-coil region" evidence="6">
    <location>
        <begin position="310"/>
        <end position="344"/>
    </location>
</feature>
<dbReference type="PANTHER" id="PTHR33529:SF6">
    <property type="entry name" value="YJGP_YJGQ FAMILY PERMEASE"/>
    <property type="match status" value="1"/>
</dbReference>
<gene>
    <name evidence="8" type="ORF">METZ01_LOCUS79578</name>
</gene>
<evidence type="ECO:0000256" key="3">
    <source>
        <dbReference type="ARBA" id="ARBA00022692"/>
    </source>
</evidence>